<feature type="chain" id="PRO_5042158440" description="Hydroxyneurosporene synthase" evidence="1">
    <location>
        <begin position="23"/>
        <end position="379"/>
    </location>
</feature>
<proteinExistence type="predicted"/>
<keyword evidence="5" id="KW-1185">Reference proteome</keyword>
<evidence type="ECO:0000259" key="2">
    <source>
        <dbReference type="Pfam" id="PF24137"/>
    </source>
</evidence>
<organism evidence="4 5">
    <name type="scientific">Roridomyces roridus</name>
    <dbReference type="NCBI Taxonomy" id="1738132"/>
    <lineage>
        <taxon>Eukaryota</taxon>
        <taxon>Fungi</taxon>
        <taxon>Dikarya</taxon>
        <taxon>Basidiomycota</taxon>
        <taxon>Agaricomycotina</taxon>
        <taxon>Agaricomycetes</taxon>
        <taxon>Agaricomycetidae</taxon>
        <taxon>Agaricales</taxon>
        <taxon>Marasmiineae</taxon>
        <taxon>Mycenaceae</taxon>
        <taxon>Roridomyces</taxon>
    </lineage>
</organism>
<feature type="signal peptide" evidence="1">
    <location>
        <begin position="1"/>
        <end position="22"/>
    </location>
</feature>
<sequence>MPRFLTPTRLLLSALYAVPACTLRVPSKVSQIPTAVQNGTSVAQFTSTTSGLDAPKVQPINGSAFDWWYFDVVSTDPSNLASVVVVFFTSGQTAFPFLPPADTIVQASLEVSFPNGTILPRIVVPGEEGALITTKGDSASGDWLGTGFSFTGHGSTNLEYEVHINAPDVGVKGKLTFSAIAPAHLPCGPVAADQTLVVGPGIGWANAVPDALSVVDLEINGTRLAFTGAGYHDKNWSDEPFTTHVASWYWGHGRFGPYSLVWFDFLDRTGVESVSAYLAKDGQIVAASCAPGSIRVRPTGVDAAFPPVLSSPDPTGYEISLPLADGNLSVQINVLAPAFGDSIPQYARFVGNLTAEIVGSEGNTSFDGMALFEQFKLTE</sequence>
<dbReference type="Proteomes" id="UP001221142">
    <property type="component" value="Unassembled WGS sequence"/>
</dbReference>
<dbReference type="Pfam" id="PF24137">
    <property type="entry name" value="DA_N"/>
    <property type="match status" value="1"/>
</dbReference>
<gene>
    <name evidence="4" type="ORF">FB45DRAFT_750089</name>
</gene>
<comment type="caution">
    <text evidence="4">The sequence shown here is derived from an EMBL/GenBank/DDBJ whole genome shotgun (WGS) entry which is preliminary data.</text>
</comment>
<evidence type="ECO:0000313" key="5">
    <source>
        <dbReference type="Proteomes" id="UP001221142"/>
    </source>
</evidence>
<dbReference type="InterPro" id="IPR057722">
    <property type="entry name" value="AsqO/PenF-like_C"/>
</dbReference>
<evidence type="ECO:0000259" key="3">
    <source>
        <dbReference type="Pfam" id="PF25581"/>
    </source>
</evidence>
<reference evidence="4" key="1">
    <citation type="submission" date="2023-03" db="EMBL/GenBank/DDBJ databases">
        <title>Massive genome expansion in bonnet fungi (Mycena s.s.) driven by repeated elements and novel gene families across ecological guilds.</title>
        <authorList>
            <consortium name="Lawrence Berkeley National Laboratory"/>
            <person name="Harder C.B."/>
            <person name="Miyauchi S."/>
            <person name="Viragh M."/>
            <person name="Kuo A."/>
            <person name="Thoen E."/>
            <person name="Andreopoulos B."/>
            <person name="Lu D."/>
            <person name="Skrede I."/>
            <person name="Drula E."/>
            <person name="Henrissat B."/>
            <person name="Morin E."/>
            <person name="Kohler A."/>
            <person name="Barry K."/>
            <person name="LaButti K."/>
            <person name="Morin E."/>
            <person name="Salamov A."/>
            <person name="Lipzen A."/>
            <person name="Mereny Z."/>
            <person name="Hegedus B."/>
            <person name="Baldrian P."/>
            <person name="Stursova M."/>
            <person name="Weitz H."/>
            <person name="Taylor A."/>
            <person name="Grigoriev I.V."/>
            <person name="Nagy L.G."/>
            <person name="Martin F."/>
            <person name="Kauserud H."/>
        </authorList>
    </citation>
    <scope>NUCLEOTIDE SEQUENCE</scope>
    <source>
        <strain evidence="4">9284</strain>
    </source>
</reference>
<feature type="domain" description="AsqO/PenF-like C-terminal" evidence="3">
    <location>
        <begin position="243"/>
        <end position="376"/>
    </location>
</feature>
<name>A0AAD7FJB0_9AGAR</name>
<dbReference type="Pfam" id="PF25581">
    <property type="entry name" value="AsqO_C"/>
    <property type="match status" value="1"/>
</dbReference>
<feature type="domain" description="Diels-Alderase N-terminal" evidence="2">
    <location>
        <begin position="34"/>
        <end position="236"/>
    </location>
</feature>
<evidence type="ECO:0000313" key="4">
    <source>
        <dbReference type="EMBL" id="KAJ7627081.1"/>
    </source>
</evidence>
<keyword evidence="1" id="KW-0732">Signal</keyword>
<dbReference type="InterPro" id="IPR056402">
    <property type="entry name" value="DA_N"/>
</dbReference>
<accession>A0AAD7FJB0</accession>
<evidence type="ECO:0000256" key="1">
    <source>
        <dbReference type="SAM" id="SignalP"/>
    </source>
</evidence>
<dbReference type="SUPFAM" id="SSF159245">
    <property type="entry name" value="AttH-like"/>
    <property type="match status" value="1"/>
</dbReference>
<protein>
    <recommendedName>
        <fullName evidence="6">Hydroxyneurosporene synthase</fullName>
    </recommendedName>
</protein>
<dbReference type="AlphaFoldDB" id="A0AAD7FJB0"/>
<evidence type="ECO:0008006" key="6">
    <source>
        <dbReference type="Google" id="ProtNLM"/>
    </source>
</evidence>
<dbReference type="EMBL" id="JARKIF010000011">
    <property type="protein sequence ID" value="KAJ7627081.1"/>
    <property type="molecule type" value="Genomic_DNA"/>
</dbReference>